<feature type="domain" description="Carboxymuconolactone decarboxylase-like" evidence="1">
    <location>
        <begin position="20"/>
        <end position="106"/>
    </location>
</feature>
<dbReference type="AlphaFoldDB" id="A0A918NRZ7"/>
<dbReference type="GO" id="GO:0051920">
    <property type="term" value="F:peroxiredoxin activity"/>
    <property type="evidence" value="ECO:0007669"/>
    <property type="project" value="InterPro"/>
</dbReference>
<accession>A0A918NRZ7</accession>
<proteinExistence type="predicted"/>
<reference evidence="2" key="2">
    <citation type="submission" date="2020-09" db="EMBL/GenBank/DDBJ databases">
        <authorList>
            <person name="Sun Q."/>
            <person name="Ohkuma M."/>
        </authorList>
    </citation>
    <scope>NUCLEOTIDE SEQUENCE</scope>
    <source>
        <strain evidence="2">JCM 4790</strain>
    </source>
</reference>
<dbReference type="NCBIfam" id="TIGR00778">
    <property type="entry name" value="ahpD_dom"/>
    <property type="match status" value="1"/>
</dbReference>
<dbReference type="InterPro" id="IPR029032">
    <property type="entry name" value="AhpD-like"/>
</dbReference>
<dbReference type="Proteomes" id="UP000619244">
    <property type="component" value="Unassembled WGS sequence"/>
</dbReference>
<organism evidence="2 3">
    <name type="scientific">Streptomyces minutiscleroticus</name>
    <dbReference type="NCBI Taxonomy" id="68238"/>
    <lineage>
        <taxon>Bacteria</taxon>
        <taxon>Bacillati</taxon>
        <taxon>Actinomycetota</taxon>
        <taxon>Actinomycetes</taxon>
        <taxon>Kitasatosporales</taxon>
        <taxon>Streptomycetaceae</taxon>
        <taxon>Streptomyces</taxon>
    </lineage>
</organism>
<dbReference type="InterPro" id="IPR004675">
    <property type="entry name" value="AhpD_core"/>
</dbReference>
<evidence type="ECO:0000313" key="2">
    <source>
        <dbReference type="EMBL" id="GGX90057.1"/>
    </source>
</evidence>
<evidence type="ECO:0000259" key="1">
    <source>
        <dbReference type="Pfam" id="PF02627"/>
    </source>
</evidence>
<dbReference type="RefSeq" id="WP_190192554.1">
    <property type="nucleotide sequence ID" value="NZ_BMVU01000027.1"/>
</dbReference>
<name>A0A918NRZ7_9ACTN</name>
<dbReference type="EMBL" id="BMVU01000027">
    <property type="protein sequence ID" value="GGX90057.1"/>
    <property type="molecule type" value="Genomic_DNA"/>
</dbReference>
<comment type="caution">
    <text evidence="2">The sequence shown here is derived from an EMBL/GenBank/DDBJ whole genome shotgun (WGS) entry which is preliminary data.</text>
</comment>
<dbReference type="PANTHER" id="PTHR35446">
    <property type="entry name" value="SI:CH211-175M2.5"/>
    <property type="match status" value="1"/>
</dbReference>
<dbReference type="PANTHER" id="PTHR35446:SF2">
    <property type="entry name" value="CARBOXYMUCONOLACTONE DECARBOXYLASE-LIKE DOMAIN-CONTAINING PROTEIN"/>
    <property type="match status" value="1"/>
</dbReference>
<protein>
    <submittedName>
        <fullName evidence="2">Alkyl hydroperoxide reductase AhpD</fullName>
    </submittedName>
</protein>
<dbReference type="Gene3D" id="1.20.1290.10">
    <property type="entry name" value="AhpD-like"/>
    <property type="match status" value="1"/>
</dbReference>
<dbReference type="SUPFAM" id="SSF69118">
    <property type="entry name" value="AhpD-like"/>
    <property type="match status" value="1"/>
</dbReference>
<dbReference type="InterPro" id="IPR003779">
    <property type="entry name" value="CMD-like"/>
</dbReference>
<reference evidence="2" key="1">
    <citation type="journal article" date="2014" name="Int. J. Syst. Evol. Microbiol.">
        <title>Complete genome sequence of Corynebacterium casei LMG S-19264T (=DSM 44701T), isolated from a smear-ripened cheese.</title>
        <authorList>
            <consortium name="US DOE Joint Genome Institute (JGI-PGF)"/>
            <person name="Walter F."/>
            <person name="Albersmeier A."/>
            <person name="Kalinowski J."/>
            <person name="Ruckert C."/>
        </authorList>
    </citation>
    <scope>NUCLEOTIDE SEQUENCE</scope>
    <source>
        <strain evidence="2">JCM 4790</strain>
    </source>
</reference>
<sequence length="162" mass="17651">MSSDAADATSRRIYVDKQSPKAYRALVRTSEAVRETAADAGLDGALVELINLRVSQINGCAYCLDVHTRAALRGGETPQRLGVLRAWRDTELFTPRERAALALAEAVTDIADARAQEAAYAEARRTLTEDELSAVVWVALTINAFNRVSIMSKHPVRQAPGK</sequence>
<gene>
    <name evidence="2" type="ORF">GCM10010358_50100</name>
</gene>
<dbReference type="Pfam" id="PF02627">
    <property type="entry name" value="CMD"/>
    <property type="match status" value="1"/>
</dbReference>
<evidence type="ECO:0000313" key="3">
    <source>
        <dbReference type="Proteomes" id="UP000619244"/>
    </source>
</evidence>
<keyword evidence="3" id="KW-1185">Reference proteome</keyword>